<keyword evidence="1" id="KW-0436">Ligase</keyword>
<evidence type="ECO:0000313" key="1">
    <source>
        <dbReference type="EMBL" id="VAW68841.1"/>
    </source>
</evidence>
<proteinExistence type="predicted"/>
<sequence>MLNKGKVPAKIFTDDIDYMVMRQLINILQLPIIHKHVAATADKLRTIRLEIEKAIPAAYKDIDKVMDKQSDLVEIVHALS</sequence>
<organism evidence="1">
    <name type="scientific">hydrothermal vent metagenome</name>
    <dbReference type="NCBI Taxonomy" id="652676"/>
    <lineage>
        <taxon>unclassified sequences</taxon>
        <taxon>metagenomes</taxon>
        <taxon>ecological metagenomes</taxon>
    </lineage>
</organism>
<protein>
    <submittedName>
        <fullName evidence="1">RNA-2',3'-PO4:RNA-5'-OH ligase</fullName>
    </submittedName>
</protein>
<gene>
    <name evidence="1" type="ORF">MNBD_GAMMA09-1068</name>
</gene>
<reference evidence="1" key="1">
    <citation type="submission" date="2018-06" db="EMBL/GenBank/DDBJ databases">
        <authorList>
            <person name="Zhirakovskaya E."/>
        </authorList>
    </citation>
    <scope>NUCLEOTIDE SEQUENCE</scope>
</reference>
<name>A0A3B0XMV3_9ZZZZ</name>
<accession>A0A3B0XMV3</accession>
<dbReference type="GO" id="GO:0016874">
    <property type="term" value="F:ligase activity"/>
    <property type="evidence" value="ECO:0007669"/>
    <property type="project" value="UniProtKB-KW"/>
</dbReference>
<dbReference type="EMBL" id="UOFI01000139">
    <property type="protein sequence ID" value="VAW68841.1"/>
    <property type="molecule type" value="Genomic_DNA"/>
</dbReference>
<dbReference type="AlphaFoldDB" id="A0A3B0XMV3"/>